<evidence type="ECO:0000313" key="1">
    <source>
        <dbReference type="EMBL" id="OOE01844.1"/>
    </source>
</evidence>
<sequence>MASSSRGGKCVKLQDAVYNWLTIKVVAQARPDDTAAQETEQFFSDLLREDHAIEQITYTKEDDVYTVAFTVNNESRTFRFPAELVETMLDQINREPEKYVNYE</sequence>
<evidence type="ECO:0000313" key="2">
    <source>
        <dbReference type="Proteomes" id="UP000188458"/>
    </source>
</evidence>
<dbReference type="AlphaFoldDB" id="A0A1V3FK14"/>
<reference evidence="2" key="1">
    <citation type="submission" date="2016-11" db="EMBL/GenBank/DDBJ databases">
        <title>Draft genome sequence of Anoxybacillus sp. strain 103 isolated from the Qarvajar hot spring in Nagorno-Karabach.</title>
        <authorList>
            <person name="Hovhannisyan P."/>
            <person name="Panosyan H."/>
            <person name="Birkeland N.-K."/>
        </authorList>
    </citation>
    <scope>NUCLEOTIDE SEQUENCE [LARGE SCALE GENOMIC DNA]</scope>
    <source>
        <strain evidence="2">103</strain>
    </source>
</reference>
<keyword evidence="2" id="KW-1185">Reference proteome</keyword>
<name>A0A1V3FK14_9BACL</name>
<organism evidence="1 2">
    <name type="scientific">Anoxybacillus kestanbolensis</name>
    <dbReference type="NCBI Taxonomy" id="227476"/>
    <lineage>
        <taxon>Bacteria</taxon>
        <taxon>Bacillati</taxon>
        <taxon>Bacillota</taxon>
        <taxon>Bacilli</taxon>
        <taxon>Bacillales</taxon>
        <taxon>Anoxybacillaceae</taxon>
        <taxon>Anoxybacillus</taxon>
    </lineage>
</organism>
<protein>
    <submittedName>
        <fullName evidence="1">Uncharacterized protein</fullName>
    </submittedName>
</protein>
<gene>
    <name evidence="1" type="ORF">BO219_10765</name>
</gene>
<comment type="caution">
    <text evidence="1">The sequence shown here is derived from an EMBL/GenBank/DDBJ whole genome shotgun (WGS) entry which is preliminary data.</text>
</comment>
<dbReference type="Proteomes" id="UP000188458">
    <property type="component" value="Unassembled WGS sequence"/>
</dbReference>
<accession>A0A1V3FK14</accession>
<proteinExistence type="predicted"/>
<dbReference type="EMBL" id="MQAD01000019">
    <property type="protein sequence ID" value="OOE01844.1"/>
    <property type="molecule type" value="Genomic_DNA"/>
</dbReference>